<reference evidence="3" key="2">
    <citation type="submission" date="2017-02" db="UniProtKB">
        <authorList>
            <consortium name="WormBaseParasite"/>
        </authorList>
    </citation>
    <scope>IDENTIFICATION</scope>
</reference>
<evidence type="ECO:0000313" key="2">
    <source>
        <dbReference type="Proteomes" id="UP000035642"/>
    </source>
</evidence>
<sequence length="230" mass="26126">MRMNENRWTWAVSDSTARDVKRTAGRPPSRWLEFFMKKSNLAVARPLDAPRGRIANIRRESDCSLNNEVEHERMVKTSQQVSCGFDDITLEKSVASELRRRAPSASPIGEPISIVTNVFLPHSCSPSPTRVTDMHKQCYSPSTHQMVRPNIPYSASPSPTQSPTRQRILRYLLTYWSRRLILLRLNRTSKRSCGVGAAGVFVRNSTSPLVTDRTFPYPPTIPQQFAQPTR</sequence>
<name>A0A0K0DJD9_ANGCA</name>
<comment type="similarity">
    <text evidence="1">Belongs to the FAM122 family.</text>
</comment>
<dbReference type="AlphaFoldDB" id="A0A0K0DJD9"/>
<reference evidence="2" key="1">
    <citation type="submission" date="2012-09" db="EMBL/GenBank/DDBJ databases">
        <authorList>
            <person name="Martin A.A."/>
        </authorList>
    </citation>
    <scope>NUCLEOTIDE SEQUENCE</scope>
</reference>
<keyword evidence="2" id="KW-1185">Reference proteome</keyword>
<dbReference type="Proteomes" id="UP000035642">
    <property type="component" value="Unassembled WGS sequence"/>
</dbReference>
<dbReference type="PANTHER" id="PTHR22227:SF6">
    <property type="entry name" value="FAMILY WITH SEQUENCE SIMILARITY 122B ISOFORM X1"/>
    <property type="match status" value="1"/>
</dbReference>
<protein>
    <submittedName>
        <fullName evidence="3">Uncharacterized protein</fullName>
    </submittedName>
</protein>
<evidence type="ECO:0000313" key="3">
    <source>
        <dbReference type="WBParaSite" id="ACAC_0001151201-mRNA-1"/>
    </source>
</evidence>
<dbReference type="PANTHER" id="PTHR22227">
    <property type="entry name" value="FAMILY WITH SEQUENCE SIMILARITY 122B ISOFORM X1"/>
    <property type="match status" value="1"/>
</dbReference>
<dbReference type="GO" id="GO:0004865">
    <property type="term" value="F:protein serine/threonine phosphatase inhibitor activity"/>
    <property type="evidence" value="ECO:0007669"/>
    <property type="project" value="InterPro"/>
</dbReference>
<dbReference type="InterPro" id="IPR026716">
    <property type="entry name" value="PBIR1/2/3"/>
</dbReference>
<evidence type="ECO:0000256" key="1">
    <source>
        <dbReference type="ARBA" id="ARBA00006725"/>
    </source>
</evidence>
<dbReference type="WBParaSite" id="ACAC_0001151201-mRNA-1">
    <property type="protein sequence ID" value="ACAC_0001151201-mRNA-1"/>
    <property type="gene ID" value="ACAC_0001151201"/>
</dbReference>
<dbReference type="STRING" id="6313.A0A0K0DJD9"/>
<proteinExistence type="inferred from homology"/>
<accession>A0A0K0DJD9</accession>
<organism evidence="2 3">
    <name type="scientific">Angiostrongylus cantonensis</name>
    <name type="common">Rat lungworm</name>
    <dbReference type="NCBI Taxonomy" id="6313"/>
    <lineage>
        <taxon>Eukaryota</taxon>
        <taxon>Metazoa</taxon>
        <taxon>Ecdysozoa</taxon>
        <taxon>Nematoda</taxon>
        <taxon>Chromadorea</taxon>
        <taxon>Rhabditida</taxon>
        <taxon>Rhabditina</taxon>
        <taxon>Rhabditomorpha</taxon>
        <taxon>Strongyloidea</taxon>
        <taxon>Metastrongylidae</taxon>
        <taxon>Angiostrongylus</taxon>
    </lineage>
</organism>